<dbReference type="HAMAP" id="MF_01306_B">
    <property type="entry name" value="Ribosomal_uS4_B"/>
    <property type="match status" value="1"/>
</dbReference>
<reference evidence="11 12" key="1">
    <citation type="submission" date="2019-06" db="EMBL/GenBank/DDBJ databases">
        <title>Genomic insights into carbon and energy metabolism of Deferribacter autotrophicus revealed new metabolic traits in the phylum Deferribacteres.</title>
        <authorList>
            <person name="Slobodkin A.I."/>
            <person name="Slobodkina G.B."/>
            <person name="Allioux M."/>
            <person name="Alain K."/>
            <person name="Jebbar M."/>
            <person name="Shadrin V."/>
            <person name="Kublanov I.V."/>
            <person name="Toshchakov S.V."/>
            <person name="Bonch-Osmolovskaya E.A."/>
        </authorList>
    </citation>
    <scope>NUCLEOTIDE SEQUENCE [LARGE SCALE GENOMIC DNA]</scope>
    <source>
        <strain evidence="11 12">SL50</strain>
    </source>
</reference>
<sequence length="208" mass="24250">MARYTGPVCKLCRREGMKLYLKGERCFKDKCAFEKKGYPPGQHGQVRKKISDYGLQLREKQKVKRIYGVLEKQFRRYFEKASRMQGITGENLLQLLERRLDNIVYRAGFARSRKEARQLVRHNHFLVNGKKVNIPSYLCKPGDVIEVKEKSRDIAAIKESVETAEGRGLPEWISLDKANFKATINRLPVRSDISYEVQEHLIVELYSK</sequence>
<feature type="domain" description="RNA-binding S4" evidence="9">
    <location>
        <begin position="98"/>
        <end position="158"/>
    </location>
</feature>
<dbReference type="PANTHER" id="PTHR11831">
    <property type="entry name" value="30S 40S RIBOSOMAL PROTEIN"/>
    <property type="match status" value="1"/>
</dbReference>
<comment type="caution">
    <text evidence="11">The sequence shown here is derived from an EMBL/GenBank/DDBJ whole genome shotgun (WGS) entry which is preliminary data.</text>
</comment>
<dbReference type="AlphaFoldDB" id="A0A5A8F362"/>
<evidence type="ECO:0000259" key="9">
    <source>
        <dbReference type="SMART" id="SM00363"/>
    </source>
</evidence>
<dbReference type="PROSITE" id="PS50889">
    <property type="entry name" value="S4"/>
    <property type="match status" value="1"/>
</dbReference>
<dbReference type="InterPro" id="IPR005709">
    <property type="entry name" value="Ribosomal_uS4_bac-type"/>
</dbReference>
<evidence type="ECO:0000256" key="7">
    <source>
        <dbReference type="HAMAP-Rule" id="MF_01306"/>
    </source>
</evidence>
<keyword evidence="5 7" id="KW-0687">Ribonucleoprotein</keyword>
<keyword evidence="12" id="KW-1185">Reference proteome</keyword>
<keyword evidence="2 7" id="KW-0699">rRNA-binding</keyword>
<feature type="domain" description="Small ribosomal subunit protein uS4 N-terminal" evidence="10">
    <location>
        <begin position="3"/>
        <end position="97"/>
    </location>
</feature>
<dbReference type="PROSITE" id="PS00632">
    <property type="entry name" value="RIBOSOMAL_S4"/>
    <property type="match status" value="1"/>
</dbReference>
<evidence type="ECO:0000259" key="10">
    <source>
        <dbReference type="SMART" id="SM01390"/>
    </source>
</evidence>
<dbReference type="InterPro" id="IPR018079">
    <property type="entry name" value="Ribosomal_uS4_CS"/>
</dbReference>
<evidence type="ECO:0000256" key="2">
    <source>
        <dbReference type="ARBA" id="ARBA00022730"/>
    </source>
</evidence>
<dbReference type="InterPro" id="IPR022801">
    <property type="entry name" value="Ribosomal_uS4"/>
</dbReference>
<dbReference type="Pfam" id="PF00163">
    <property type="entry name" value="Ribosomal_S4"/>
    <property type="match status" value="1"/>
</dbReference>
<name>A0A5A8F362_9BACT</name>
<dbReference type="GO" id="GO:0019843">
    <property type="term" value="F:rRNA binding"/>
    <property type="evidence" value="ECO:0007669"/>
    <property type="project" value="UniProtKB-UniRule"/>
</dbReference>
<evidence type="ECO:0000313" key="12">
    <source>
        <dbReference type="Proteomes" id="UP000322876"/>
    </source>
</evidence>
<dbReference type="InterPro" id="IPR036986">
    <property type="entry name" value="S4_RNA-bd_sf"/>
</dbReference>
<evidence type="ECO:0000256" key="8">
    <source>
        <dbReference type="RuleBase" id="RU003699"/>
    </source>
</evidence>
<dbReference type="Gene3D" id="3.10.290.10">
    <property type="entry name" value="RNA-binding S4 domain"/>
    <property type="match status" value="1"/>
</dbReference>
<dbReference type="SUPFAM" id="SSF55174">
    <property type="entry name" value="Alpha-L RNA-binding motif"/>
    <property type="match status" value="1"/>
</dbReference>
<keyword evidence="3 7" id="KW-0694">RNA-binding</keyword>
<dbReference type="SMART" id="SM01390">
    <property type="entry name" value="Ribosomal_S4"/>
    <property type="match status" value="1"/>
</dbReference>
<dbReference type="GO" id="GO:0015935">
    <property type="term" value="C:small ribosomal subunit"/>
    <property type="evidence" value="ECO:0007669"/>
    <property type="project" value="InterPro"/>
</dbReference>
<dbReference type="OrthoDB" id="9803672at2"/>
<evidence type="ECO:0000256" key="4">
    <source>
        <dbReference type="ARBA" id="ARBA00022980"/>
    </source>
</evidence>
<comment type="subunit">
    <text evidence="7">Part of the 30S ribosomal subunit. Contacts protein S5. The interaction surface between S4 and S5 is involved in control of translational fidelity.</text>
</comment>
<dbReference type="Gene3D" id="1.10.1050.10">
    <property type="entry name" value="Ribosomal Protein S4 Delta 41, Chain A, domain 1"/>
    <property type="match status" value="1"/>
</dbReference>
<dbReference type="NCBIfam" id="TIGR01017">
    <property type="entry name" value="rpsD_bact"/>
    <property type="match status" value="1"/>
</dbReference>
<evidence type="ECO:0000256" key="6">
    <source>
        <dbReference type="ARBA" id="ARBA00035254"/>
    </source>
</evidence>
<dbReference type="InterPro" id="IPR002942">
    <property type="entry name" value="S4_RNA-bd"/>
</dbReference>
<dbReference type="InterPro" id="IPR001912">
    <property type="entry name" value="Ribosomal_uS4_N"/>
</dbReference>
<comment type="function">
    <text evidence="7">One of the primary rRNA binding proteins, it binds directly to 16S rRNA where it nucleates assembly of the body of the 30S subunit.</text>
</comment>
<dbReference type="EMBL" id="VFJB01000004">
    <property type="protein sequence ID" value="KAA0258447.1"/>
    <property type="molecule type" value="Genomic_DNA"/>
</dbReference>
<dbReference type="FunFam" id="3.10.290.10:FF:000001">
    <property type="entry name" value="30S ribosomal protein S4"/>
    <property type="match status" value="1"/>
</dbReference>
<gene>
    <name evidence="7 11" type="primary">rpsD</name>
    <name evidence="11" type="ORF">FHQ18_04620</name>
</gene>
<accession>A0A5A8F362</accession>
<organism evidence="11 12">
    <name type="scientific">Deferribacter autotrophicus</name>
    <dbReference type="NCBI Taxonomy" id="500465"/>
    <lineage>
        <taxon>Bacteria</taxon>
        <taxon>Pseudomonadati</taxon>
        <taxon>Deferribacterota</taxon>
        <taxon>Deferribacteres</taxon>
        <taxon>Deferribacterales</taxon>
        <taxon>Deferribacteraceae</taxon>
        <taxon>Deferribacter</taxon>
    </lineage>
</organism>
<dbReference type="GO" id="GO:0042274">
    <property type="term" value="P:ribosomal small subunit biogenesis"/>
    <property type="evidence" value="ECO:0007669"/>
    <property type="project" value="TreeGrafter"/>
</dbReference>
<evidence type="ECO:0000256" key="1">
    <source>
        <dbReference type="ARBA" id="ARBA00007465"/>
    </source>
</evidence>
<evidence type="ECO:0000256" key="5">
    <source>
        <dbReference type="ARBA" id="ARBA00023274"/>
    </source>
</evidence>
<dbReference type="Proteomes" id="UP000322876">
    <property type="component" value="Unassembled WGS sequence"/>
</dbReference>
<evidence type="ECO:0000256" key="3">
    <source>
        <dbReference type="ARBA" id="ARBA00022884"/>
    </source>
</evidence>
<dbReference type="CDD" id="cd00165">
    <property type="entry name" value="S4"/>
    <property type="match status" value="1"/>
</dbReference>
<dbReference type="RefSeq" id="WP_149266003.1">
    <property type="nucleotide sequence ID" value="NZ_VFJB01000004.1"/>
</dbReference>
<dbReference type="SMART" id="SM00363">
    <property type="entry name" value="S4"/>
    <property type="match status" value="1"/>
</dbReference>
<evidence type="ECO:0000313" key="11">
    <source>
        <dbReference type="EMBL" id="KAA0258447.1"/>
    </source>
</evidence>
<comment type="function">
    <text evidence="7">With S5 and S12 plays an important role in translational accuracy.</text>
</comment>
<keyword evidence="4 7" id="KW-0689">Ribosomal protein</keyword>
<dbReference type="NCBIfam" id="NF003717">
    <property type="entry name" value="PRK05327.1"/>
    <property type="match status" value="1"/>
</dbReference>
<dbReference type="PANTHER" id="PTHR11831:SF4">
    <property type="entry name" value="SMALL RIBOSOMAL SUBUNIT PROTEIN US4M"/>
    <property type="match status" value="1"/>
</dbReference>
<proteinExistence type="inferred from homology"/>
<protein>
    <recommendedName>
        <fullName evidence="6 7">Small ribosomal subunit protein uS4</fullName>
    </recommendedName>
</protein>
<dbReference type="GO" id="GO:0003735">
    <property type="term" value="F:structural constituent of ribosome"/>
    <property type="evidence" value="ECO:0007669"/>
    <property type="project" value="InterPro"/>
</dbReference>
<dbReference type="GO" id="GO:0006412">
    <property type="term" value="P:translation"/>
    <property type="evidence" value="ECO:0007669"/>
    <property type="project" value="UniProtKB-UniRule"/>
</dbReference>
<dbReference type="Pfam" id="PF01479">
    <property type="entry name" value="S4"/>
    <property type="match status" value="1"/>
</dbReference>
<dbReference type="FunFam" id="1.10.1050.10:FF:000001">
    <property type="entry name" value="30S ribosomal protein S4"/>
    <property type="match status" value="1"/>
</dbReference>
<comment type="similarity">
    <text evidence="1 7 8">Belongs to the universal ribosomal protein uS4 family.</text>
</comment>